<comment type="caution">
    <text evidence="2">The sequence shown here is derived from an EMBL/GenBank/DDBJ whole genome shotgun (WGS) entry which is preliminary data.</text>
</comment>
<gene>
    <name evidence="2" type="ORF">EKO24_004630</name>
</gene>
<evidence type="ECO:0008006" key="4">
    <source>
        <dbReference type="Google" id="ProtNLM"/>
    </source>
</evidence>
<name>A0ABY3CF62_9GAMM</name>
<evidence type="ECO:0000313" key="3">
    <source>
        <dbReference type="Proteomes" id="UP000733744"/>
    </source>
</evidence>
<protein>
    <recommendedName>
        <fullName evidence="4">Secreted protein</fullName>
    </recommendedName>
</protein>
<feature type="signal peptide" evidence="1">
    <location>
        <begin position="1"/>
        <end position="18"/>
    </location>
</feature>
<dbReference type="RefSeq" id="WP_127028934.1">
    <property type="nucleotide sequence ID" value="NZ_RYFG02000024.1"/>
</dbReference>
<organism evidence="2 3">
    <name type="scientific">Candidatus Methylobacter oryzae</name>
    <dbReference type="NCBI Taxonomy" id="2497749"/>
    <lineage>
        <taxon>Bacteria</taxon>
        <taxon>Pseudomonadati</taxon>
        <taxon>Pseudomonadota</taxon>
        <taxon>Gammaproteobacteria</taxon>
        <taxon>Methylococcales</taxon>
        <taxon>Methylococcaceae</taxon>
        <taxon>Methylobacter</taxon>
    </lineage>
</organism>
<evidence type="ECO:0000256" key="1">
    <source>
        <dbReference type="SAM" id="SignalP"/>
    </source>
</evidence>
<feature type="chain" id="PRO_5045817568" description="Secreted protein" evidence="1">
    <location>
        <begin position="19"/>
        <end position="111"/>
    </location>
</feature>
<keyword evidence="3" id="KW-1185">Reference proteome</keyword>
<proteinExistence type="predicted"/>
<keyword evidence="1" id="KW-0732">Signal</keyword>
<evidence type="ECO:0000313" key="2">
    <source>
        <dbReference type="EMBL" id="TRX00892.1"/>
    </source>
</evidence>
<accession>A0ABY3CF62</accession>
<reference evidence="2 3" key="1">
    <citation type="journal article" date="2019" name="Antonie Van Leeuwenhoek">
        <title>Description of 'Ca. Methylobacter oryzae' KRF1, a novel species from the environmentally important Methylobacter clade 2.</title>
        <authorList>
            <person name="Khatri K."/>
            <person name="Mohite J.A."/>
            <person name="Pandit P.S."/>
            <person name="Bahulikar R."/>
            <person name="Rahalkar M.C."/>
        </authorList>
    </citation>
    <scope>NUCLEOTIDE SEQUENCE [LARGE SCALE GENOMIC DNA]</scope>
    <source>
        <strain evidence="2 3">KRF1</strain>
    </source>
</reference>
<dbReference type="Proteomes" id="UP000733744">
    <property type="component" value="Unassembled WGS sequence"/>
</dbReference>
<sequence length="111" mass="12260">MRFLLVLTLAGLPGICSADPVETLLASPCRGLDVEEALRWELSRHNWVSRGWTVHRKGTTYEVSQTAALNKMSDINFTWQIENDAVTATSTASLALCGAQHSMPVDQNKMQ</sequence>
<dbReference type="EMBL" id="RYFG02000024">
    <property type="protein sequence ID" value="TRX00892.1"/>
    <property type="molecule type" value="Genomic_DNA"/>
</dbReference>